<feature type="transmembrane region" description="Helical" evidence="7">
    <location>
        <begin position="308"/>
        <end position="332"/>
    </location>
</feature>
<organism evidence="9 10">
    <name type="scientific">Solimicrobium silvestre</name>
    <dbReference type="NCBI Taxonomy" id="2099400"/>
    <lineage>
        <taxon>Bacteria</taxon>
        <taxon>Pseudomonadati</taxon>
        <taxon>Pseudomonadota</taxon>
        <taxon>Betaproteobacteria</taxon>
        <taxon>Burkholderiales</taxon>
        <taxon>Oxalobacteraceae</taxon>
        <taxon>Solimicrobium</taxon>
    </lineage>
</organism>
<feature type="transmembrane region" description="Helical" evidence="7">
    <location>
        <begin position="376"/>
        <end position="395"/>
    </location>
</feature>
<dbReference type="GO" id="GO:0015297">
    <property type="term" value="F:antiporter activity"/>
    <property type="evidence" value="ECO:0007669"/>
    <property type="project" value="InterPro"/>
</dbReference>
<feature type="transmembrane region" description="Helical" evidence="7">
    <location>
        <begin position="170"/>
        <end position="192"/>
    </location>
</feature>
<keyword evidence="2" id="KW-0813">Transport</keyword>
<dbReference type="Gene3D" id="1.20.1530.20">
    <property type="match status" value="1"/>
</dbReference>
<evidence type="ECO:0000313" key="10">
    <source>
        <dbReference type="Proteomes" id="UP000237839"/>
    </source>
</evidence>
<dbReference type="Pfam" id="PF00999">
    <property type="entry name" value="Na_H_Exchanger"/>
    <property type="match status" value="1"/>
</dbReference>
<protein>
    <submittedName>
        <fullName evidence="9">Sodium/hydrogen exchanger family</fullName>
    </submittedName>
</protein>
<feature type="transmembrane region" description="Helical" evidence="7">
    <location>
        <begin position="63"/>
        <end position="83"/>
    </location>
</feature>
<comment type="caution">
    <text evidence="9">The sequence shown here is derived from an EMBL/GenBank/DDBJ whole genome shotgun (WGS) entry which is preliminary data.</text>
</comment>
<comment type="subcellular location">
    <subcellularLocation>
        <location evidence="1">Membrane</location>
        <topology evidence="1">Multi-pass membrane protein</topology>
    </subcellularLocation>
</comment>
<feature type="transmembrane region" description="Helical" evidence="7">
    <location>
        <begin position="280"/>
        <end position="302"/>
    </location>
</feature>
<gene>
    <name evidence="9" type="ORF">S2091_0837</name>
</gene>
<proteinExistence type="predicted"/>
<dbReference type="PANTHER" id="PTHR32468">
    <property type="entry name" value="CATION/H + ANTIPORTER"/>
    <property type="match status" value="1"/>
</dbReference>
<dbReference type="GO" id="GO:1902600">
    <property type="term" value="P:proton transmembrane transport"/>
    <property type="evidence" value="ECO:0007669"/>
    <property type="project" value="InterPro"/>
</dbReference>
<dbReference type="RefSeq" id="WP_105530551.1">
    <property type="nucleotide sequence ID" value="NZ_PUGF01000003.1"/>
</dbReference>
<dbReference type="InterPro" id="IPR006153">
    <property type="entry name" value="Cation/H_exchanger_TM"/>
</dbReference>
<evidence type="ECO:0000256" key="4">
    <source>
        <dbReference type="ARBA" id="ARBA00022989"/>
    </source>
</evidence>
<evidence type="ECO:0000256" key="1">
    <source>
        <dbReference type="ARBA" id="ARBA00004141"/>
    </source>
</evidence>
<sequence>MTDLFFAAVLVFVCVPTALSRLLRIERIFPLVFLQLVFGLFLSQSGLLGWLKTQHIDFLNGSLGFSLQGLGWLGVVIMIALAGGDSMSGTRNSKAWYFVPISVVGFSVTCTLGGLVGYHLATLYPGVVGSQATPLRSAFALGVTLSVTALPVLIAILRDTGLAASTVGKLAVNCAMLDDIWMWLGIALILSFDSTNGHVVRIFPLLAGYLVLMLLVLRPVLRHRYGSKSATSLNVILVFVSVICFSAMLTDLIGLHPLFGAFIGGAIFPQQVLDQWRESLTSICQVLLLPFYFIMTGMRLQFDISDQAFWLLTTIVTATAVAGKFIGVALAARCSGLPWRESSMLGCLMQCKGLMELIAINIFFDTRLIGPKIYSALAMMALISTLLTVPAMTIISRVRRTATPCPTIDAAKQV</sequence>
<feature type="transmembrane region" description="Helical" evidence="7">
    <location>
        <begin position="138"/>
        <end position="158"/>
    </location>
</feature>
<name>A0A2S9H2X9_9BURK</name>
<keyword evidence="6 7" id="KW-0472">Membrane</keyword>
<evidence type="ECO:0000313" key="9">
    <source>
        <dbReference type="EMBL" id="PRC94216.1"/>
    </source>
</evidence>
<keyword evidence="5" id="KW-0406">Ion transport</keyword>
<evidence type="ECO:0000256" key="6">
    <source>
        <dbReference type="ARBA" id="ARBA00023136"/>
    </source>
</evidence>
<evidence type="ECO:0000256" key="3">
    <source>
        <dbReference type="ARBA" id="ARBA00022692"/>
    </source>
</evidence>
<dbReference type="OrthoDB" id="9793589at2"/>
<keyword evidence="3 7" id="KW-0812">Transmembrane</keyword>
<dbReference type="AlphaFoldDB" id="A0A2S9H2X9"/>
<dbReference type="InterPro" id="IPR050794">
    <property type="entry name" value="CPA2_transporter"/>
</dbReference>
<accession>A0A2S9H2X9</accession>
<feature type="domain" description="Cation/H+ exchanger transmembrane" evidence="8">
    <location>
        <begin position="11"/>
        <end position="389"/>
    </location>
</feature>
<dbReference type="EMBL" id="PUGF01000003">
    <property type="protein sequence ID" value="PRC94216.1"/>
    <property type="molecule type" value="Genomic_DNA"/>
</dbReference>
<feature type="transmembrane region" description="Helical" evidence="7">
    <location>
        <begin position="95"/>
        <end position="118"/>
    </location>
</feature>
<feature type="transmembrane region" description="Helical" evidence="7">
    <location>
        <begin position="229"/>
        <end position="249"/>
    </location>
</feature>
<evidence type="ECO:0000259" key="8">
    <source>
        <dbReference type="Pfam" id="PF00999"/>
    </source>
</evidence>
<feature type="transmembrane region" description="Helical" evidence="7">
    <location>
        <begin position="6"/>
        <end position="24"/>
    </location>
</feature>
<feature type="transmembrane region" description="Helical" evidence="7">
    <location>
        <begin position="198"/>
        <end position="217"/>
    </location>
</feature>
<dbReference type="PANTHER" id="PTHR32468:SF0">
    <property type="entry name" value="K(+)_H(+) ANTIPORTER 1"/>
    <property type="match status" value="1"/>
</dbReference>
<evidence type="ECO:0000256" key="5">
    <source>
        <dbReference type="ARBA" id="ARBA00023065"/>
    </source>
</evidence>
<feature type="transmembrane region" description="Helical" evidence="7">
    <location>
        <begin position="31"/>
        <end position="51"/>
    </location>
</feature>
<keyword evidence="10" id="KW-1185">Reference proteome</keyword>
<evidence type="ECO:0000256" key="7">
    <source>
        <dbReference type="SAM" id="Phobius"/>
    </source>
</evidence>
<dbReference type="InterPro" id="IPR038770">
    <property type="entry name" value="Na+/solute_symporter_sf"/>
</dbReference>
<dbReference type="GO" id="GO:0016020">
    <property type="term" value="C:membrane"/>
    <property type="evidence" value="ECO:0007669"/>
    <property type="project" value="UniProtKB-SubCell"/>
</dbReference>
<keyword evidence="4 7" id="KW-1133">Transmembrane helix</keyword>
<dbReference type="Proteomes" id="UP000237839">
    <property type="component" value="Unassembled WGS sequence"/>
</dbReference>
<evidence type="ECO:0000256" key="2">
    <source>
        <dbReference type="ARBA" id="ARBA00022448"/>
    </source>
</evidence>
<reference evidence="9 10" key="1">
    <citation type="submission" date="2018-02" db="EMBL/GenBank/DDBJ databases">
        <title>Solimicrobium silvestre gen. nov., sp. nov., isolated from alpine forest soil.</title>
        <authorList>
            <person name="Margesin R."/>
            <person name="Albuquerque L."/>
            <person name="Zhang D.-C."/>
            <person name="Froufe H.J.C."/>
            <person name="Severino R."/>
            <person name="Roxo I."/>
            <person name="Egas C."/>
            <person name="Da Costa M.S."/>
        </authorList>
    </citation>
    <scope>NUCLEOTIDE SEQUENCE [LARGE SCALE GENOMIC DNA]</scope>
    <source>
        <strain evidence="9 10">S20-91</strain>
    </source>
</reference>